<sequence length="548" mass="58924">MKTKSTSRICLPSSFLRRFPDEAQALPSLDAARGNAALFDLGAAPAVCWLTCACLGAQLERGEDPAAACATTTELFLRFLCGCCAPGPHLRAALGALSLLAARGVWAQVSGFCGPELRALGLAEPELRPFVAGGVLREDGDRAGSYSFVHLSVQQCLGALFYLLEAAEGGEAGGADDEDVGAVRQLFSTKARADNPGLAWTGRFLFGLLNRGRARELEAAFGCRMSTRVLQELLDAEEGRPVLADLDTAEALCCLHESQDDALVRKAMVPFQELTVHLRDATELAQAAFCLQRSQNLQSLRLQVDKAVFTPDAADEEAAGARSRDDKHLLLCWTNLCSVLDSSSKLTFLDISQSVLSAPAVQALCDHLAASSCCLQKVALRNTQPADAYRDLCLSVHGHRTVTHLTLQGCDQVDVLPALCEVLRHPYCRLQYLQLASCSATTQQWAALALALAENQSLMFLNLTAVELLDTGAKLLCVALRHPRCLLQRLSLESCHLTEASCKELSSALIVNQRLTHLSLAENDLGDGGVKVLCEGLSYPECCLQTLV</sequence>
<evidence type="ECO:0000256" key="1">
    <source>
        <dbReference type="ARBA" id="ARBA00022741"/>
    </source>
</evidence>
<dbReference type="GO" id="GO:0005524">
    <property type="term" value="F:ATP binding"/>
    <property type="evidence" value="ECO:0007669"/>
    <property type="project" value="UniProtKB-KW"/>
</dbReference>
<evidence type="ECO:0000259" key="4">
    <source>
        <dbReference type="Pfam" id="PF17779"/>
    </source>
</evidence>
<dbReference type="SMR" id="G1TR06"/>
<dbReference type="Bgee" id="ENSOCUG00000004343">
    <property type="expression patterns" value="Expressed in blood and 2 other cell types or tissues"/>
</dbReference>
<feature type="domain" description="NACHT LRR and PYD" evidence="3">
    <location>
        <begin position="150"/>
        <end position="265"/>
    </location>
</feature>
<evidence type="ECO:0000313" key="6">
    <source>
        <dbReference type="Proteomes" id="UP000001811"/>
    </source>
</evidence>
<dbReference type="GeneTree" id="ENSGT00940000161714"/>
<dbReference type="PANTHER" id="PTHR45690:SF14">
    <property type="entry name" value="NACHT, LRR AND PYD DOMAINS-CONTAINING PROTEIN 2"/>
    <property type="match status" value="1"/>
</dbReference>
<feature type="domain" description="NOD1/2 winged helix" evidence="4">
    <location>
        <begin position="93"/>
        <end position="148"/>
    </location>
</feature>
<dbReference type="FunFam" id="3.80.10.10:FF:000974">
    <property type="entry name" value="NACHT, LRR and PYD domains-containing protein 2"/>
    <property type="match status" value="1"/>
</dbReference>
<evidence type="ECO:0000313" key="5">
    <source>
        <dbReference type="Ensembl" id="ENSOCUP00000019453.3"/>
    </source>
</evidence>
<dbReference type="Gene3D" id="3.80.10.10">
    <property type="entry name" value="Ribonuclease Inhibitor"/>
    <property type="match status" value="2"/>
</dbReference>
<dbReference type="Ensembl" id="ENSOCUT00000004343.4">
    <property type="protein sequence ID" value="ENSOCUP00000019453.3"/>
    <property type="gene ID" value="ENSOCUG00000004343.4"/>
</dbReference>
<dbReference type="Proteomes" id="UP000001811">
    <property type="component" value="Unplaced"/>
</dbReference>
<dbReference type="AlphaFoldDB" id="G1TR06"/>
<protein>
    <submittedName>
        <fullName evidence="5">Uncharacterized protein</fullName>
    </submittedName>
</protein>
<dbReference type="SMART" id="SM00368">
    <property type="entry name" value="LRR_RI"/>
    <property type="match status" value="5"/>
</dbReference>
<evidence type="ECO:0000259" key="3">
    <source>
        <dbReference type="Pfam" id="PF17776"/>
    </source>
</evidence>
<dbReference type="STRING" id="9986.ENSOCUP00000019453"/>
<dbReference type="InterPro" id="IPR050637">
    <property type="entry name" value="NLRP_innate_immun_reg"/>
</dbReference>
<reference evidence="5 6" key="1">
    <citation type="journal article" date="2011" name="Nature">
        <title>A high-resolution map of human evolutionary constraint using 29 mammals.</title>
        <authorList>
            <person name="Lindblad-Toh K."/>
            <person name="Garber M."/>
            <person name="Zuk O."/>
            <person name="Lin M.F."/>
            <person name="Parker B.J."/>
            <person name="Washietl S."/>
            <person name="Kheradpour P."/>
            <person name="Ernst J."/>
            <person name="Jordan G."/>
            <person name="Mauceli E."/>
            <person name="Ward L.D."/>
            <person name="Lowe C.B."/>
            <person name="Holloway A.K."/>
            <person name="Clamp M."/>
            <person name="Gnerre S."/>
            <person name="Alfoldi J."/>
            <person name="Beal K."/>
            <person name="Chang J."/>
            <person name="Clawson H."/>
            <person name="Cuff J."/>
            <person name="Di Palma F."/>
            <person name="Fitzgerald S."/>
            <person name="Flicek P."/>
            <person name="Guttman M."/>
            <person name="Hubisz M.J."/>
            <person name="Jaffe D.B."/>
            <person name="Jungreis I."/>
            <person name="Kent W.J."/>
            <person name="Kostka D."/>
            <person name="Lara M."/>
            <person name="Martins A.L."/>
            <person name="Massingham T."/>
            <person name="Moltke I."/>
            <person name="Raney B.J."/>
            <person name="Rasmussen M.D."/>
            <person name="Robinson J."/>
            <person name="Stark A."/>
            <person name="Vilella A.J."/>
            <person name="Wen J."/>
            <person name="Xie X."/>
            <person name="Zody M.C."/>
            <person name="Baldwin J."/>
            <person name="Bloom T."/>
            <person name="Chin C.W."/>
            <person name="Heiman D."/>
            <person name="Nicol R."/>
            <person name="Nusbaum C."/>
            <person name="Young S."/>
            <person name="Wilkinson J."/>
            <person name="Worley K.C."/>
            <person name="Kovar C.L."/>
            <person name="Muzny D.M."/>
            <person name="Gibbs R.A."/>
            <person name="Cree A."/>
            <person name="Dihn H.H."/>
            <person name="Fowler G."/>
            <person name="Jhangiani S."/>
            <person name="Joshi V."/>
            <person name="Lee S."/>
            <person name="Lewis L.R."/>
            <person name="Nazareth L.V."/>
            <person name="Okwuonu G."/>
            <person name="Santibanez J."/>
            <person name="Warren W.C."/>
            <person name="Mardis E.R."/>
            <person name="Weinstock G.M."/>
            <person name="Wilson R.K."/>
            <person name="Delehaunty K."/>
            <person name="Dooling D."/>
            <person name="Fronik C."/>
            <person name="Fulton L."/>
            <person name="Fulton B."/>
            <person name="Graves T."/>
            <person name="Minx P."/>
            <person name="Sodergren E."/>
            <person name="Birney E."/>
            <person name="Margulies E.H."/>
            <person name="Herrero J."/>
            <person name="Green E.D."/>
            <person name="Haussler D."/>
            <person name="Siepel A."/>
            <person name="Goldman N."/>
            <person name="Pollard K.S."/>
            <person name="Pedersen J.S."/>
            <person name="Lander E.S."/>
            <person name="Kellis M."/>
        </authorList>
    </citation>
    <scope>NUCLEOTIDE SEQUENCE [LARGE SCALE GENOMIC DNA]</scope>
    <source>
        <strain evidence="6">Thorbecke</strain>
    </source>
</reference>
<dbReference type="HOGENOM" id="CLU_002274_2_1_1"/>
<dbReference type="SUPFAM" id="SSF52047">
    <property type="entry name" value="RNI-like"/>
    <property type="match status" value="1"/>
</dbReference>
<evidence type="ECO:0000256" key="2">
    <source>
        <dbReference type="ARBA" id="ARBA00022840"/>
    </source>
</evidence>
<dbReference type="InterPro" id="IPR041075">
    <property type="entry name" value="NOD1/2_WH"/>
</dbReference>
<dbReference type="GO" id="GO:0050727">
    <property type="term" value="P:regulation of inflammatory response"/>
    <property type="evidence" value="ECO:0007669"/>
    <property type="project" value="TreeGrafter"/>
</dbReference>
<reference evidence="5" key="3">
    <citation type="submission" date="2025-09" db="UniProtKB">
        <authorList>
            <consortium name="Ensembl"/>
        </authorList>
    </citation>
    <scope>IDENTIFICATION</scope>
    <source>
        <strain evidence="5">Thorbecke</strain>
    </source>
</reference>
<dbReference type="InterPro" id="IPR032675">
    <property type="entry name" value="LRR_dom_sf"/>
</dbReference>
<proteinExistence type="predicted"/>
<organism evidence="5 6">
    <name type="scientific">Oryctolagus cuniculus</name>
    <name type="common">Rabbit</name>
    <dbReference type="NCBI Taxonomy" id="9986"/>
    <lineage>
        <taxon>Eukaryota</taxon>
        <taxon>Metazoa</taxon>
        <taxon>Chordata</taxon>
        <taxon>Craniata</taxon>
        <taxon>Vertebrata</taxon>
        <taxon>Euteleostomi</taxon>
        <taxon>Mammalia</taxon>
        <taxon>Eutheria</taxon>
        <taxon>Euarchontoglires</taxon>
        <taxon>Glires</taxon>
        <taxon>Lagomorpha</taxon>
        <taxon>Leporidae</taxon>
        <taxon>Oryctolagus</taxon>
    </lineage>
</organism>
<reference evidence="5" key="2">
    <citation type="submission" date="2025-08" db="UniProtKB">
        <authorList>
            <consortium name="Ensembl"/>
        </authorList>
    </citation>
    <scope>IDENTIFICATION</scope>
    <source>
        <strain evidence="5">Thorbecke</strain>
    </source>
</reference>
<keyword evidence="2" id="KW-0067">ATP-binding</keyword>
<dbReference type="Pfam" id="PF17779">
    <property type="entry name" value="WHD_NOD2"/>
    <property type="match status" value="1"/>
</dbReference>
<dbReference type="InterPro" id="IPR041267">
    <property type="entry name" value="NLRP_HD2"/>
</dbReference>
<dbReference type="Pfam" id="PF17776">
    <property type="entry name" value="NLRC4_HD2"/>
    <property type="match status" value="1"/>
</dbReference>
<dbReference type="eggNOG" id="ENOG502S92U">
    <property type="taxonomic scope" value="Eukaryota"/>
</dbReference>
<keyword evidence="6" id="KW-1185">Reference proteome</keyword>
<dbReference type="PaxDb" id="9986-ENSOCUP00000019453"/>
<dbReference type="PANTHER" id="PTHR45690">
    <property type="entry name" value="NACHT, LRR AND PYD DOMAINS-CONTAINING PROTEIN 12"/>
    <property type="match status" value="1"/>
</dbReference>
<accession>G1TR06</accession>
<dbReference type="InParanoid" id="G1TR06"/>
<name>G1TR06_RABIT</name>
<keyword evidence="1" id="KW-0547">Nucleotide-binding</keyword>
<dbReference type="GO" id="GO:0005737">
    <property type="term" value="C:cytoplasm"/>
    <property type="evidence" value="ECO:0007669"/>
    <property type="project" value="TreeGrafter"/>
</dbReference>